<protein>
    <submittedName>
        <fullName evidence="3">Uncharacterized protein</fullName>
    </submittedName>
</protein>
<keyword evidence="4" id="KW-1185">Reference proteome</keyword>
<feature type="compositionally biased region" description="Basic residues" evidence="2">
    <location>
        <begin position="327"/>
        <end position="337"/>
    </location>
</feature>
<comment type="caution">
    <text evidence="3">The sequence shown here is derived from an EMBL/GenBank/DDBJ whole genome shotgun (WGS) entry which is preliminary data.</text>
</comment>
<feature type="compositionally biased region" description="Low complexity" evidence="2">
    <location>
        <begin position="287"/>
        <end position="299"/>
    </location>
</feature>
<reference evidence="3 4" key="1">
    <citation type="journal article" date="2023" name="Nucleic Acids Res.">
        <title>The hologenome of Daphnia magna reveals possible DNA methylation and microbiome-mediated evolution of the host genome.</title>
        <authorList>
            <person name="Chaturvedi A."/>
            <person name="Li X."/>
            <person name="Dhandapani V."/>
            <person name="Marshall H."/>
            <person name="Kissane S."/>
            <person name="Cuenca-Cambronero M."/>
            <person name="Asole G."/>
            <person name="Calvet F."/>
            <person name="Ruiz-Romero M."/>
            <person name="Marangio P."/>
            <person name="Guigo R."/>
            <person name="Rago D."/>
            <person name="Mirbahai L."/>
            <person name="Eastwood N."/>
            <person name="Colbourne J.K."/>
            <person name="Zhou J."/>
            <person name="Mallon E."/>
            <person name="Orsini L."/>
        </authorList>
    </citation>
    <scope>NUCLEOTIDE SEQUENCE [LARGE SCALE GENOMIC DNA]</scope>
    <source>
        <strain evidence="3">LRV0_1</strain>
    </source>
</reference>
<gene>
    <name evidence="3" type="ORF">OUZ56_030887</name>
</gene>
<proteinExistence type="predicted"/>
<name>A0ABQ9ZSK6_9CRUS</name>
<feature type="region of interest" description="Disordered" evidence="2">
    <location>
        <begin position="263"/>
        <end position="339"/>
    </location>
</feature>
<accession>A0ABQ9ZSK6</accession>
<evidence type="ECO:0000256" key="2">
    <source>
        <dbReference type="SAM" id="MobiDB-lite"/>
    </source>
</evidence>
<evidence type="ECO:0000313" key="4">
    <source>
        <dbReference type="Proteomes" id="UP001234178"/>
    </source>
</evidence>
<evidence type="ECO:0000256" key="1">
    <source>
        <dbReference type="SAM" id="Coils"/>
    </source>
</evidence>
<feature type="coiled-coil region" evidence="1">
    <location>
        <begin position="133"/>
        <end position="160"/>
    </location>
</feature>
<organism evidence="3 4">
    <name type="scientific">Daphnia magna</name>
    <dbReference type="NCBI Taxonomy" id="35525"/>
    <lineage>
        <taxon>Eukaryota</taxon>
        <taxon>Metazoa</taxon>
        <taxon>Ecdysozoa</taxon>
        <taxon>Arthropoda</taxon>
        <taxon>Crustacea</taxon>
        <taxon>Branchiopoda</taxon>
        <taxon>Diplostraca</taxon>
        <taxon>Cladocera</taxon>
        <taxon>Anomopoda</taxon>
        <taxon>Daphniidae</taxon>
        <taxon>Daphnia</taxon>
    </lineage>
</organism>
<dbReference type="Proteomes" id="UP001234178">
    <property type="component" value="Unassembled WGS sequence"/>
</dbReference>
<keyword evidence="1" id="KW-0175">Coiled coil</keyword>
<sequence>MVRKVGALNALIRLYSCVYLCKDLAKFVQMERSTTEGGSVIVTEDLENRIEFRPSLSGALERPLPTLNYLLMEYREAIEEKARYQIELDHEIKIADDLKNELNYYQTVLDHKTKNNQIPPLGVQQFCSIESIYKELTAAIKTLEEQLLSQQEGIQAAINQVEKSAWEMSRIGEQEFLQKMNQLEVTFEGEMEILRQAMKKEEGKLRTAKEKSELEHSKRMEEVRKSMANRMKSDSHHIECRSIELDLRKQCARLEKELKQLEQQQRSKRKLPLSFVASDNATERAGKSPNNSKGNNRNNDTLTPRPTQPGSAGKEPPENAPNGSGGARKHNAQRKRRELAALDHAFDQYTAYKEHFRHLAQIV</sequence>
<dbReference type="EMBL" id="JAOYFB010000005">
    <property type="protein sequence ID" value="KAK4015921.1"/>
    <property type="molecule type" value="Genomic_DNA"/>
</dbReference>
<feature type="compositionally biased region" description="Polar residues" evidence="2">
    <location>
        <begin position="300"/>
        <end position="310"/>
    </location>
</feature>
<evidence type="ECO:0000313" key="3">
    <source>
        <dbReference type="EMBL" id="KAK4015921.1"/>
    </source>
</evidence>